<keyword evidence="3" id="KW-0808">Transferase</keyword>
<evidence type="ECO:0000256" key="5">
    <source>
        <dbReference type="ARBA" id="ARBA00023034"/>
    </source>
</evidence>
<organism evidence="7 8">
    <name type="scientific">Rhynchospora tenuis</name>
    <dbReference type="NCBI Taxonomy" id="198213"/>
    <lineage>
        <taxon>Eukaryota</taxon>
        <taxon>Viridiplantae</taxon>
        <taxon>Streptophyta</taxon>
        <taxon>Embryophyta</taxon>
        <taxon>Tracheophyta</taxon>
        <taxon>Spermatophyta</taxon>
        <taxon>Magnoliopsida</taxon>
        <taxon>Liliopsida</taxon>
        <taxon>Poales</taxon>
        <taxon>Cyperaceae</taxon>
        <taxon>Cyperoideae</taxon>
        <taxon>Rhynchosporeae</taxon>
        <taxon>Rhynchospora</taxon>
    </lineage>
</organism>
<evidence type="ECO:0000259" key="6">
    <source>
        <dbReference type="Pfam" id="PF03016"/>
    </source>
</evidence>
<dbReference type="Pfam" id="PF03016">
    <property type="entry name" value="Exostosin_GT47"/>
    <property type="match status" value="1"/>
</dbReference>
<evidence type="ECO:0000313" key="8">
    <source>
        <dbReference type="Proteomes" id="UP001210211"/>
    </source>
</evidence>
<comment type="subcellular location">
    <subcellularLocation>
        <location evidence="1">Golgi apparatus membrane</location>
        <topology evidence="1">Single-pass type II membrane protein</topology>
    </subcellularLocation>
</comment>
<evidence type="ECO:0000256" key="3">
    <source>
        <dbReference type="ARBA" id="ARBA00022676"/>
    </source>
</evidence>
<dbReference type="EMBL" id="JAMRDG010000001">
    <property type="protein sequence ID" value="KAJ3699859.1"/>
    <property type="molecule type" value="Genomic_DNA"/>
</dbReference>
<keyword evidence="4" id="KW-0735">Signal-anchor</keyword>
<dbReference type="PANTHER" id="PTHR11062:SF255">
    <property type="entry name" value="XYLOGLUCAN GALACTOSYLTRANSFERASE GT17-RELATED"/>
    <property type="match status" value="1"/>
</dbReference>
<name>A0AAD5ZL39_9POAL</name>
<evidence type="ECO:0000256" key="4">
    <source>
        <dbReference type="ARBA" id="ARBA00022968"/>
    </source>
</evidence>
<comment type="caution">
    <text evidence="7">The sequence shown here is derived from an EMBL/GenBank/DDBJ whole genome shotgun (WGS) entry which is preliminary data.</text>
</comment>
<feature type="domain" description="Exostosin GT47" evidence="6">
    <location>
        <begin position="54"/>
        <end position="392"/>
    </location>
</feature>
<comment type="similarity">
    <text evidence="2">Belongs to the glycosyltransferase 47 family.</text>
</comment>
<evidence type="ECO:0000313" key="7">
    <source>
        <dbReference type="EMBL" id="KAJ3699859.1"/>
    </source>
</evidence>
<gene>
    <name evidence="7" type="ORF">LUZ61_003564</name>
</gene>
<keyword evidence="4" id="KW-0812">Transmembrane</keyword>
<evidence type="ECO:0000256" key="1">
    <source>
        <dbReference type="ARBA" id="ARBA00004323"/>
    </source>
</evidence>
<dbReference type="InterPro" id="IPR040911">
    <property type="entry name" value="Exostosin_GT47"/>
</dbReference>
<dbReference type="Proteomes" id="UP001210211">
    <property type="component" value="Unassembled WGS sequence"/>
</dbReference>
<dbReference type="PANTHER" id="PTHR11062">
    <property type="entry name" value="EXOSTOSIN HEPARAN SULFATE GLYCOSYLTRANSFERASE -RELATED"/>
    <property type="match status" value="1"/>
</dbReference>
<protein>
    <recommendedName>
        <fullName evidence="6">Exostosin GT47 domain-containing protein</fullName>
    </recommendedName>
</protein>
<dbReference type="GO" id="GO:0000139">
    <property type="term" value="C:Golgi membrane"/>
    <property type="evidence" value="ECO:0007669"/>
    <property type="project" value="UniProtKB-SubCell"/>
</dbReference>
<keyword evidence="8" id="KW-1185">Reference proteome</keyword>
<dbReference type="GO" id="GO:0016757">
    <property type="term" value="F:glycosyltransferase activity"/>
    <property type="evidence" value="ECO:0007669"/>
    <property type="project" value="UniProtKB-KW"/>
</dbReference>
<proteinExistence type="inferred from homology"/>
<keyword evidence="3" id="KW-0328">Glycosyltransferase</keyword>
<evidence type="ECO:0000256" key="2">
    <source>
        <dbReference type="ARBA" id="ARBA00010271"/>
    </source>
</evidence>
<dbReference type="InterPro" id="IPR004263">
    <property type="entry name" value="Exostosin"/>
</dbReference>
<accession>A0AAD5ZL39</accession>
<reference evidence="7 8" key="1">
    <citation type="journal article" date="2022" name="Cell">
        <title>Repeat-based holocentromeres influence genome architecture and karyotype evolution.</title>
        <authorList>
            <person name="Hofstatter P.G."/>
            <person name="Thangavel G."/>
            <person name="Lux T."/>
            <person name="Neumann P."/>
            <person name="Vondrak T."/>
            <person name="Novak P."/>
            <person name="Zhang M."/>
            <person name="Costa L."/>
            <person name="Castellani M."/>
            <person name="Scott A."/>
            <person name="Toegelov H."/>
            <person name="Fuchs J."/>
            <person name="Mata-Sucre Y."/>
            <person name="Dias Y."/>
            <person name="Vanzela A.L.L."/>
            <person name="Huettel B."/>
            <person name="Almeida C.C.S."/>
            <person name="Simkova H."/>
            <person name="Souza G."/>
            <person name="Pedrosa-Harand A."/>
            <person name="Macas J."/>
            <person name="Mayer K.F.X."/>
            <person name="Houben A."/>
            <person name="Marques A."/>
        </authorList>
    </citation>
    <scope>NUCLEOTIDE SEQUENCE [LARGE SCALE GENOMIC DNA]</scope>
    <source>
        <strain evidence="7">RhyTen1mFocal</strain>
    </source>
</reference>
<keyword evidence="5" id="KW-0333">Golgi apparatus</keyword>
<sequence length="456" mass="52516">MKLKVFCFLFFSLVISYFCIPYFALPLDVQLNSETRKAPPINSEQCDPDIVPFYIYELPDRFNKALLSNCSALDPWLNKCPYIENQGLGQPLHKKSRWYNTHSSWYNTYQFSADMIFHARAANHPCRTYNISSALMFYIPFYPSIYAPSVFLETNFTRRDAMAVDLANHISSFASFQRHGGHDHFLVSGIMVQDLILTPDIKDGKAFRSNSLLHLPELSNVSILIIERQLKPRYKNHFGIPYPSYFHPHFKAEMTSWKNEVRCSKRTHLFSFVGGTRPKGHVAELYRTAVINQCKNSTNCLLFFCKFWGSAWDAADEILATLKRAHFCIQPPGDTETRRSVFDSILAGCVPVFFTELTAYSQYEWYIPERREDWSVFIRPEQLNRIEDVLSKIPEKEIQRMREVVIGMIPQVTYAHPSANRAEIGFRDAVDTALVELTKRVTHIKDGSSMGAPVPG</sequence>
<dbReference type="AlphaFoldDB" id="A0AAD5ZL39"/>